<dbReference type="Proteomes" id="UP001215598">
    <property type="component" value="Unassembled WGS sequence"/>
</dbReference>
<keyword evidence="7" id="KW-1185">Reference proteome</keyword>
<dbReference type="GO" id="GO:0016740">
    <property type="term" value="F:transferase activity"/>
    <property type="evidence" value="ECO:0007669"/>
    <property type="project" value="UniProtKB-KW"/>
</dbReference>
<comment type="similarity">
    <text evidence="1">Belongs to the glycosyltransferase 90 family.</text>
</comment>
<evidence type="ECO:0000259" key="5">
    <source>
        <dbReference type="SMART" id="SM00672"/>
    </source>
</evidence>
<protein>
    <submittedName>
        <fullName evidence="6">Glycosyl transferase family 90-domain-containing protein</fullName>
    </submittedName>
</protein>
<dbReference type="PANTHER" id="PTHR12203">
    <property type="entry name" value="KDEL LYS-ASP-GLU-LEU CONTAINING - RELATED"/>
    <property type="match status" value="1"/>
</dbReference>
<comment type="caution">
    <text evidence="6">The sequence shown here is derived from an EMBL/GenBank/DDBJ whole genome shotgun (WGS) entry which is preliminary data.</text>
</comment>
<organism evidence="6 7">
    <name type="scientific">Mycena metata</name>
    <dbReference type="NCBI Taxonomy" id="1033252"/>
    <lineage>
        <taxon>Eukaryota</taxon>
        <taxon>Fungi</taxon>
        <taxon>Dikarya</taxon>
        <taxon>Basidiomycota</taxon>
        <taxon>Agaricomycotina</taxon>
        <taxon>Agaricomycetes</taxon>
        <taxon>Agaricomycetidae</taxon>
        <taxon>Agaricales</taxon>
        <taxon>Marasmiineae</taxon>
        <taxon>Mycenaceae</taxon>
        <taxon>Mycena</taxon>
    </lineage>
</organism>
<dbReference type="InterPro" id="IPR006598">
    <property type="entry name" value="CAP10"/>
</dbReference>
<keyword evidence="4" id="KW-1133">Transmembrane helix</keyword>
<keyword evidence="4" id="KW-0812">Transmembrane</keyword>
<dbReference type="PANTHER" id="PTHR12203:SF35">
    <property type="entry name" value="PROTEIN O-GLUCOSYLTRANSFERASE 1"/>
    <property type="match status" value="1"/>
</dbReference>
<feature type="domain" description="Glycosyl transferase CAP10" evidence="5">
    <location>
        <begin position="297"/>
        <end position="539"/>
    </location>
</feature>
<evidence type="ECO:0000313" key="7">
    <source>
        <dbReference type="Proteomes" id="UP001215598"/>
    </source>
</evidence>
<sequence length="546" mass="62689">MTSWLPTFARRAPNTTLQGQNDEPLLRWKGEHSEEEGEGEDFDPRRKKGSCSPVRLKRAHILGTLALLCIPLTLMVFFFTRSSTPIHYQPPEYDHNSSAHLNIGALYARQSSTLDQAIARYSLRNNRAPPPNYDQWYHFARERGCLIDEYHQISRDFEVFYQLAEEDPEYFGKMVNKGTAKIKNVGKGMKTARFSGEKFKFTDAHRTLYNKDWPQTFRRFERFMPDMAILLNERDEPRILFDYRRPNAKSLVSNTDPTPFEHSPNPTASFFKDKMQCLVPNEAVGFPGSANNASAFLLASASTEFTTELYPLMSVTKISPCFADILVPSEFYYSDSRWAGLYAYPNNIPWDAKAPRIYWRGKASGGQIHDSNYHAFPRFRAVDLARAHPDLMEIGFSGFHKILCGADCDAAKIKAEYNITRVREPREHVYKYKYVLDLDGNSFSGRYLGLLSSGSLVFKSTVFEEYFNDWLRPFEHYIPVLPDLSDLVSRVEWAINHDAEARVIQEAGKAFADRVLTDAQSDCYFSAVLLEWARLQSWSETRSNSG</sequence>
<proteinExistence type="inferred from homology"/>
<evidence type="ECO:0000313" key="6">
    <source>
        <dbReference type="EMBL" id="KAJ7779072.1"/>
    </source>
</evidence>
<dbReference type="SMART" id="SM00672">
    <property type="entry name" value="CAP10"/>
    <property type="match status" value="1"/>
</dbReference>
<keyword evidence="4" id="KW-0472">Membrane</keyword>
<dbReference type="EMBL" id="JARKIB010000006">
    <property type="protein sequence ID" value="KAJ7779072.1"/>
    <property type="molecule type" value="Genomic_DNA"/>
</dbReference>
<evidence type="ECO:0000256" key="3">
    <source>
        <dbReference type="SAM" id="MobiDB-lite"/>
    </source>
</evidence>
<accession>A0AAD7NXB0</accession>
<evidence type="ECO:0000256" key="4">
    <source>
        <dbReference type="SAM" id="Phobius"/>
    </source>
</evidence>
<dbReference type="AlphaFoldDB" id="A0AAD7NXB0"/>
<feature type="transmembrane region" description="Helical" evidence="4">
    <location>
        <begin position="59"/>
        <end position="79"/>
    </location>
</feature>
<dbReference type="InterPro" id="IPR051091">
    <property type="entry name" value="O-Glucosyltr/Glycosyltrsf_90"/>
</dbReference>
<evidence type="ECO:0000256" key="1">
    <source>
        <dbReference type="ARBA" id="ARBA00010118"/>
    </source>
</evidence>
<name>A0AAD7NXB0_9AGAR</name>
<keyword evidence="2 6" id="KW-0808">Transferase</keyword>
<dbReference type="Pfam" id="PF05686">
    <property type="entry name" value="Glyco_transf_90"/>
    <property type="match status" value="1"/>
</dbReference>
<feature type="region of interest" description="Disordered" evidence="3">
    <location>
        <begin position="11"/>
        <end position="50"/>
    </location>
</feature>
<gene>
    <name evidence="6" type="ORF">B0H16DRAFT_1359729</name>
</gene>
<evidence type="ECO:0000256" key="2">
    <source>
        <dbReference type="ARBA" id="ARBA00022679"/>
    </source>
</evidence>
<reference evidence="6" key="1">
    <citation type="submission" date="2023-03" db="EMBL/GenBank/DDBJ databases">
        <title>Massive genome expansion in bonnet fungi (Mycena s.s.) driven by repeated elements and novel gene families across ecological guilds.</title>
        <authorList>
            <consortium name="Lawrence Berkeley National Laboratory"/>
            <person name="Harder C.B."/>
            <person name="Miyauchi S."/>
            <person name="Viragh M."/>
            <person name="Kuo A."/>
            <person name="Thoen E."/>
            <person name="Andreopoulos B."/>
            <person name="Lu D."/>
            <person name="Skrede I."/>
            <person name="Drula E."/>
            <person name="Henrissat B."/>
            <person name="Morin E."/>
            <person name="Kohler A."/>
            <person name="Barry K."/>
            <person name="LaButti K."/>
            <person name="Morin E."/>
            <person name="Salamov A."/>
            <person name="Lipzen A."/>
            <person name="Mereny Z."/>
            <person name="Hegedus B."/>
            <person name="Baldrian P."/>
            <person name="Stursova M."/>
            <person name="Weitz H."/>
            <person name="Taylor A."/>
            <person name="Grigoriev I.V."/>
            <person name="Nagy L.G."/>
            <person name="Martin F."/>
            <person name="Kauserud H."/>
        </authorList>
    </citation>
    <scope>NUCLEOTIDE SEQUENCE</scope>
    <source>
        <strain evidence="6">CBHHK182m</strain>
    </source>
</reference>